<dbReference type="Pfam" id="PF00690">
    <property type="entry name" value="Cation_ATPase_N"/>
    <property type="match status" value="1"/>
</dbReference>
<keyword evidence="14" id="KW-1185">Reference proteome</keyword>
<dbReference type="InterPro" id="IPR023214">
    <property type="entry name" value="HAD_sf"/>
</dbReference>
<dbReference type="InterPro" id="IPR018303">
    <property type="entry name" value="ATPase_P-typ_P_site"/>
</dbReference>
<dbReference type="SUPFAM" id="SSF81665">
    <property type="entry name" value="Calcium ATPase, transmembrane domain M"/>
    <property type="match status" value="1"/>
</dbReference>
<evidence type="ECO:0000313" key="14">
    <source>
        <dbReference type="Proteomes" id="UP000239814"/>
    </source>
</evidence>
<feature type="transmembrane region" description="Helical" evidence="11">
    <location>
        <begin position="256"/>
        <end position="274"/>
    </location>
</feature>
<evidence type="ECO:0000256" key="9">
    <source>
        <dbReference type="ARBA" id="ARBA00023136"/>
    </source>
</evidence>
<dbReference type="FunFam" id="2.70.150.10:FF:000160">
    <property type="entry name" value="Sarcoplasmic/endoplasmic reticulum calcium ATPase 1"/>
    <property type="match status" value="1"/>
</dbReference>
<dbReference type="GO" id="GO:0005524">
    <property type="term" value="F:ATP binding"/>
    <property type="evidence" value="ECO:0007669"/>
    <property type="project" value="UniProtKB-KW"/>
</dbReference>
<evidence type="ECO:0000313" key="13">
    <source>
        <dbReference type="EMBL" id="AVM00842.1"/>
    </source>
</evidence>
<dbReference type="RefSeq" id="WP_105942555.1">
    <property type="nucleotide sequence ID" value="NZ_CP027433.1"/>
</dbReference>
<feature type="domain" description="Cation-transporting P-type ATPase N-terminal" evidence="12">
    <location>
        <begin position="15"/>
        <end position="89"/>
    </location>
</feature>
<evidence type="ECO:0000256" key="3">
    <source>
        <dbReference type="ARBA" id="ARBA00022692"/>
    </source>
</evidence>
<dbReference type="InterPro" id="IPR001757">
    <property type="entry name" value="P_typ_ATPase"/>
</dbReference>
<evidence type="ECO:0000256" key="5">
    <source>
        <dbReference type="ARBA" id="ARBA00022840"/>
    </source>
</evidence>
<feature type="transmembrane region" description="Helical" evidence="11">
    <location>
        <begin position="69"/>
        <end position="88"/>
    </location>
</feature>
<feature type="region of interest" description="Disordered" evidence="10">
    <location>
        <begin position="432"/>
        <end position="475"/>
    </location>
</feature>
<comment type="subcellular location">
    <subcellularLocation>
        <location evidence="1">Cell membrane</location>
        <topology evidence="1">Multi-pass membrane protein</topology>
    </subcellularLocation>
</comment>
<evidence type="ECO:0000259" key="12">
    <source>
        <dbReference type="SMART" id="SM00831"/>
    </source>
</evidence>
<dbReference type="Gene3D" id="2.70.150.10">
    <property type="entry name" value="Calcium-transporting ATPase, cytoplasmic transduction domain A"/>
    <property type="match status" value="1"/>
</dbReference>
<reference evidence="13 14" key="1">
    <citation type="submission" date="2018-03" db="EMBL/GenBank/DDBJ databases">
        <title>Characteristics and genome of n-alkane degrading marine bacteria Gordonia iterans isolated from crude oil contaminated in Tae-an, South Korea.</title>
        <authorList>
            <person name="Lee S.-S."/>
            <person name="Kim H."/>
        </authorList>
    </citation>
    <scope>NUCLEOTIDE SEQUENCE [LARGE SCALE GENOMIC DNA]</scope>
    <source>
        <strain evidence="13 14">Co17</strain>
    </source>
</reference>
<gene>
    <name evidence="13" type="ORF">C6V83_11800</name>
</gene>
<evidence type="ECO:0000256" key="10">
    <source>
        <dbReference type="SAM" id="MobiDB-lite"/>
    </source>
</evidence>
<name>A0A2S0KGN3_9ACTN</name>
<dbReference type="SUPFAM" id="SSF81660">
    <property type="entry name" value="Metal cation-transporting ATPase, ATP-binding domain N"/>
    <property type="match status" value="1"/>
</dbReference>
<dbReference type="InterPro" id="IPR008250">
    <property type="entry name" value="ATPase_P-typ_transduc_dom_A_sf"/>
</dbReference>
<dbReference type="Pfam" id="PF00122">
    <property type="entry name" value="E1-E2_ATPase"/>
    <property type="match status" value="1"/>
</dbReference>
<dbReference type="GO" id="GO:0005886">
    <property type="term" value="C:plasma membrane"/>
    <property type="evidence" value="ECO:0007669"/>
    <property type="project" value="UniProtKB-SubCell"/>
</dbReference>
<dbReference type="InterPro" id="IPR059000">
    <property type="entry name" value="ATPase_P-type_domA"/>
</dbReference>
<dbReference type="OrthoDB" id="9814270at2"/>
<dbReference type="Proteomes" id="UP000239814">
    <property type="component" value="Chromosome"/>
</dbReference>
<dbReference type="GO" id="GO:0016887">
    <property type="term" value="F:ATP hydrolysis activity"/>
    <property type="evidence" value="ECO:0007669"/>
    <property type="project" value="InterPro"/>
</dbReference>
<feature type="transmembrane region" description="Helical" evidence="11">
    <location>
        <begin position="94"/>
        <end position="115"/>
    </location>
</feature>
<keyword evidence="6" id="KW-0460">Magnesium</keyword>
<dbReference type="PRINTS" id="PR00121">
    <property type="entry name" value="NAKATPASE"/>
</dbReference>
<dbReference type="InterPro" id="IPR023298">
    <property type="entry name" value="ATPase_P-typ_TM_dom_sf"/>
</dbReference>
<dbReference type="AlphaFoldDB" id="A0A2S0KGN3"/>
<keyword evidence="7" id="KW-1278">Translocase</keyword>
<evidence type="ECO:0000256" key="8">
    <source>
        <dbReference type="ARBA" id="ARBA00022989"/>
    </source>
</evidence>
<keyword evidence="4" id="KW-0547">Nucleotide-binding</keyword>
<dbReference type="Gene3D" id="3.40.1110.10">
    <property type="entry name" value="Calcium-transporting ATPase, cytoplasmic domain N"/>
    <property type="match status" value="1"/>
</dbReference>
<dbReference type="NCBIfam" id="TIGR01494">
    <property type="entry name" value="ATPase_P-type"/>
    <property type="match status" value="1"/>
</dbReference>
<keyword evidence="5" id="KW-0067">ATP-binding</keyword>
<keyword evidence="3 11" id="KW-0812">Transmembrane</keyword>
<keyword evidence="2" id="KW-0597">Phosphoprotein</keyword>
<dbReference type="SMART" id="SM00831">
    <property type="entry name" value="Cation_ATPase_N"/>
    <property type="match status" value="1"/>
</dbReference>
<dbReference type="PRINTS" id="PR00119">
    <property type="entry name" value="CATATPASE"/>
</dbReference>
<keyword evidence="9 11" id="KW-0472">Membrane</keyword>
<evidence type="ECO:0000256" key="11">
    <source>
        <dbReference type="SAM" id="Phobius"/>
    </source>
</evidence>
<proteinExistence type="predicted"/>
<protein>
    <recommendedName>
        <fullName evidence="12">Cation-transporting P-type ATPase N-terminal domain-containing protein</fullName>
    </recommendedName>
</protein>
<dbReference type="InterPro" id="IPR023299">
    <property type="entry name" value="ATPase_P-typ_cyto_dom_N"/>
</dbReference>
<evidence type="ECO:0000256" key="6">
    <source>
        <dbReference type="ARBA" id="ARBA00022842"/>
    </source>
</evidence>
<evidence type="ECO:0000256" key="7">
    <source>
        <dbReference type="ARBA" id="ARBA00022967"/>
    </source>
</evidence>
<dbReference type="PROSITE" id="PS00154">
    <property type="entry name" value="ATPASE_E1_E2"/>
    <property type="match status" value="1"/>
</dbReference>
<feature type="transmembrane region" description="Helical" evidence="11">
    <location>
        <begin position="286"/>
        <end position="311"/>
    </location>
</feature>
<dbReference type="InterPro" id="IPR004014">
    <property type="entry name" value="ATPase_P-typ_cation-transptr_N"/>
</dbReference>
<accession>A0A2S0KGN3</accession>
<dbReference type="KEGG" id="git:C6V83_11800"/>
<organism evidence="13 14">
    <name type="scientific">Gordonia iterans</name>
    <dbReference type="NCBI Taxonomy" id="1004901"/>
    <lineage>
        <taxon>Bacteria</taxon>
        <taxon>Bacillati</taxon>
        <taxon>Actinomycetota</taxon>
        <taxon>Actinomycetes</taxon>
        <taxon>Mycobacteriales</taxon>
        <taxon>Gordoniaceae</taxon>
        <taxon>Gordonia</taxon>
    </lineage>
</organism>
<dbReference type="Pfam" id="PF13246">
    <property type="entry name" value="Cation_ATPase"/>
    <property type="match status" value="1"/>
</dbReference>
<sequence length="475" mass="50101">MTEPARHALTRRVDDAHAMTAAEVLVRLGVDEEDGLSTEEVQTRRREIGANLLDRADGPSRWTILIDQLRSAVVVLLILAAAAAFAIGKPIEGFAVLIVLVANTIVGFVTELRAIRSIEALDAMARTVADVERDGRRDEVDAEQLVPGDLVALEAGDAVPADLRLLEAEDLRIEEAALTGESEAVLKGTDRVEADTALGDRSGMAYMGTTVLAGRARGVVVATGPRAVVGQIAELTSGTRKAQAPLQAGLERLSRILTVVVIVLAFALTGIGLLRGLPLDGVLEVSIALAVAIVPEGLPAVATLTLAVGMARMARRNALVRRLPVVETLGSTTVIASDKTGTLTRNMMTVADVWLCDGVDAHDFWAAATLCNDADIAPDGDPVGDPTEAALLTGAGAAGLDWRRLREESPRTDEIPFDSAAKRMAVRPRSGLVVKGRAPDSPAPTRIRSCGRLWSSPSRSKPPPSASGPYVTFWG</sequence>
<dbReference type="SUPFAM" id="SSF81653">
    <property type="entry name" value="Calcium ATPase, transduction domain A"/>
    <property type="match status" value="1"/>
</dbReference>
<dbReference type="EMBL" id="CP027433">
    <property type="protein sequence ID" value="AVM00842.1"/>
    <property type="molecule type" value="Genomic_DNA"/>
</dbReference>
<evidence type="ECO:0000256" key="4">
    <source>
        <dbReference type="ARBA" id="ARBA00022741"/>
    </source>
</evidence>
<dbReference type="Gene3D" id="1.20.1110.10">
    <property type="entry name" value="Calcium-transporting ATPase, transmembrane domain"/>
    <property type="match status" value="1"/>
</dbReference>
<dbReference type="Gene3D" id="3.40.50.1000">
    <property type="entry name" value="HAD superfamily/HAD-like"/>
    <property type="match status" value="1"/>
</dbReference>
<keyword evidence="8 11" id="KW-1133">Transmembrane helix</keyword>
<dbReference type="PANTHER" id="PTHR42861">
    <property type="entry name" value="CALCIUM-TRANSPORTING ATPASE"/>
    <property type="match status" value="1"/>
</dbReference>
<evidence type="ECO:0000256" key="2">
    <source>
        <dbReference type="ARBA" id="ARBA00022553"/>
    </source>
</evidence>
<evidence type="ECO:0000256" key="1">
    <source>
        <dbReference type="ARBA" id="ARBA00004651"/>
    </source>
</evidence>